<dbReference type="NCBIfam" id="TIGR01181">
    <property type="entry name" value="dTDP_gluc_dehyt"/>
    <property type="match status" value="1"/>
</dbReference>
<dbReference type="GO" id="GO:0008460">
    <property type="term" value="F:dTDP-glucose 4,6-dehydratase activity"/>
    <property type="evidence" value="ECO:0007669"/>
    <property type="project" value="UniProtKB-EC"/>
</dbReference>
<evidence type="ECO:0000256" key="3">
    <source>
        <dbReference type="ARBA" id="ARBA00008178"/>
    </source>
</evidence>
<comment type="cofactor">
    <cofactor evidence="2 8">
        <name>NAD(+)</name>
        <dbReference type="ChEBI" id="CHEBI:57540"/>
    </cofactor>
</comment>
<evidence type="ECO:0000256" key="4">
    <source>
        <dbReference type="ARBA" id="ARBA00011990"/>
    </source>
</evidence>
<dbReference type="Gene3D" id="3.90.25.10">
    <property type="entry name" value="UDP-galactose 4-epimerase, domain 1"/>
    <property type="match status" value="1"/>
</dbReference>
<comment type="caution">
    <text evidence="10">The sequence shown here is derived from an EMBL/GenBank/DDBJ whole genome shotgun (WGS) entry which is preliminary data.</text>
</comment>
<dbReference type="InterPro" id="IPR005888">
    <property type="entry name" value="dTDP_Gluc_deHydtase"/>
</dbReference>
<dbReference type="EMBL" id="RZNX01000007">
    <property type="protein sequence ID" value="RUT29148.1"/>
    <property type="molecule type" value="Genomic_DNA"/>
</dbReference>
<gene>
    <name evidence="10" type="primary">rfbB</name>
    <name evidence="10" type="ORF">EJP77_15650</name>
</gene>
<keyword evidence="7 8" id="KW-0456">Lyase</keyword>
<reference evidence="10 11" key="1">
    <citation type="submission" date="2018-12" db="EMBL/GenBank/DDBJ databases">
        <authorList>
            <person name="Sun L."/>
            <person name="Chen Z."/>
        </authorList>
    </citation>
    <scope>NUCLEOTIDE SEQUENCE [LARGE SCALE GENOMIC DNA]</scope>
    <source>
        <strain evidence="10 11">3-5-3</strain>
    </source>
</reference>
<evidence type="ECO:0000256" key="5">
    <source>
        <dbReference type="ARBA" id="ARBA00016977"/>
    </source>
</evidence>
<organism evidence="10 11">
    <name type="scientific">Paenibacillus zeisoli</name>
    <dbReference type="NCBI Taxonomy" id="2496267"/>
    <lineage>
        <taxon>Bacteria</taxon>
        <taxon>Bacillati</taxon>
        <taxon>Bacillota</taxon>
        <taxon>Bacilli</taxon>
        <taxon>Bacillales</taxon>
        <taxon>Paenibacillaceae</taxon>
        <taxon>Paenibacillus</taxon>
    </lineage>
</organism>
<dbReference type="AlphaFoldDB" id="A0A433X544"/>
<keyword evidence="6" id="KW-0520">NAD</keyword>
<proteinExistence type="inferred from homology"/>
<dbReference type="Gene3D" id="3.40.50.720">
    <property type="entry name" value="NAD(P)-binding Rossmann-like Domain"/>
    <property type="match status" value="1"/>
</dbReference>
<evidence type="ECO:0000256" key="6">
    <source>
        <dbReference type="ARBA" id="ARBA00023027"/>
    </source>
</evidence>
<dbReference type="EC" id="4.2.1.46" evidence="4 8"/>
<dbReference type="SUPFAM" id="SSF51735">
    <property type="entry name" value="NAD(P)-binding Rossmann-fold domains"/>
    <property type="match status" value="1"/>
</dbReference>
<dbReference type="PANTHER" id="PTHR43000">
    <property type="entry name" value="DTDP-D-GLUCOSE 4,6-DEHYDRATASE-RELATED"/>
    <property type="match status" value="1"/>
</dbReference>
<dbReference type="GO" id="GO:0009225">
    <property type="term" value="P:nucleotide-sugar metabolic process"/>
    <property type="evidence" value="ECO:0007669"/>
    <property type="project" value="InterPro"/>
</dbReference>
<evidence type="ECO:0000256" key="1">
    <source>
        <dbReference type="ARBA" id="ARBA00001539"/>
    </source>
</evidence>
<evidence type="ECO:0000313" key="11">
    <source>
        <dbReference type="Proteomes" id="UP000272464"/>
    </source>
</evidence>
<evidence type="ECO:0000256" key="2">
    <source>
        <dbReference type="ARBA" id="ARBA00001911"/>
    </source>
</evidence>
<keyword evidence="11" id="KW-1185">Reference proteome</keyword>
<evidence type="ECO:0000259" key="9">
    <source>
        <dbReference type="Pfam" id="PF16363"/>
    </source>
</evidence>
<dbReference type="OrthoDB" id="9811743at2"/>
<protein>
    <recommendedName>
        <fullName evidence="5 8">dTDP-glucose 4,6-dehydratase</fullName>
        <ecNumber evidence="4 8">4.2.1.46</ecNumber>
    </recommendedName>
</protein>
<dbReference type="Pfam" id="PF16363">
    <property type="entry name" value="GDP_Man_Dehyd"/>
    <property type="match status" value="1"/>
</dbReference>
<evidence type="ECO:0000256" key="7">
    <source>
        <dbReference type="ARBA" id="ARBA00023239"/>
    </source>
</evidence>
<dbReference type="Proteomes" id="UP000272464">
    <property type="component" value="Unassembled WGS sequence"/>
</dbReference>
<evidence type="ECO:0000256" key="8">
    <source>
        <dbReference type="RuleBase" id="RU004473"/>
    </source>
</evidence>
<comment type="similarity">
    <text evidence="3 8">Belongs to the NAD(P)-dependent epimerase/dehydratase family. dTDP-glucose dehydratase subfamily.</text>
</comment>
<feature type="domain" description="NAD(P)-binding" evidence="9">
    <location>
        <begin position="5"/>
        <end position="305"/>
    </location>
</feature>
<comment type="catalytic activity">
    <reaction evidence="1 8">
        <text>dTDP-alpha-D-glucose = dTDP-4-dehydro-6-deoxy-alpha-D-glucose + H2O</text>
        <dbReference type="Rhea" id="RHEA:17221"/>
        <dbReference type="ChEBI" id="CHEBI:15377"/>
        <dbReference type="ChEBI" id="CHEBI:57477"/>
        <dbReference type="ChEBI" id="CHEBI:57649"/>
        <dbReference type="EC" id="4.2.1.46"/>
    </reaction>
</comment>
<sequence>MIRLLVTGGLGFIGSHFIEYMLEKYPSLHIVNLDAATYAGNPDNTESFRNNPSYRWIRGDIRSAEQIRQAFVDQIDGVVHFAAESHVDRSISTPDLFAETNVLGTLNLLEEARRHNVKKFVHVSTDEVYGSLGDDGFFTEQSPLAPNSPYAASKAGSDLLARSYYHTYGLPVIITRCSNNYGPRQFPEKLIPTIITRALKNRKIPIYGDGKNVRDWLHVTDHCRAVDLALRQGSPGEVYNIGGHNEMSNLKLAEYILDLLGKPHSLLEFVTDRLGHDNRYAIDPSKTQGELGWKPAIYLAEGLDSTVKWYVQSEEWLRRIESGEYRGGL</sequence>
<dbReference type="InterPro" id="IPR016040">
    <property type="entry name" value="NAD(P)-bd_dom"/>
</dbReference>
<dbReference type="InterPro" id="IPR036291">
    <property type="entry name" value="NAD(P)-bd_dom_sf"/>
</dbReference>
<dbReference type="CDD" id="cd05246">
    <property type="entry name" value="dTDP_GD_SDR_e"/>
    <property type="match status" value="1"/>
</dbReference>
<name>A0A433X544_9BACL</name>
<accession>A0A433X544</accession>
<evidence type="ECO:0000313" key="10">
    <source>
        <dbReference type="EMBL" id="RUT29148.1"/>
    </source>
</evidence>
<dbReference type="FunFam" id="3.40.50.720:FF:000304">
    <property type="entry name" value="UDP-glucose 4,6-dehydratase"/>
    <property type="match status" value="1"/>
</dbReference>